<dbReference type="InterPro" id="IPR036860">
    <property type="entry name" value="SH2_dom_sf"/>
</dbReference>
<protein>
    <recommendedName>
        <fullName evidence="13">Tyrosine-protein kinase</fullName>
        <ecNumber evidence="13">2.7.10.2</ecNumber>
    </recommendedName>
</protein>
<dbReference type="Gene3D" id="3.30.505.10">
    <property type="entry name" value="SH2 domain"/>
    <property type="match status" value="1"/>
</dbReference>
<keyword evidence="5 13" id="KW-0418">Kinase</keyword>
<dbReference type="SMART" id="SM00219">
    <property type="entry name" value="TyrKc"/>
    <property type="match status" value="1"/>
</dbReference>
<dbReference type="FunFam" id="1.10.510.10:FF:000399">
    <property type="entry name" value="Tyrosine-protein kinase"/>
    <property type="match status" value="1"/>
</dbReference>
<evidence type="ECO:0000256" key="13">
    <source>
        <dbReference type="RuleBase" id="RU362096"/>
    </source>
</evidence>
<dbReference type="SUPFAM" id="SSF56112">
    <property type="entry name" value="Protein kinase-like (PK-like)"/>
    <property type="match status" value="1"/>
</dbReference>
<keyword evidence="7 10" id="KW-0727">SH2 domain</keyword>
<dbReference type="InterPro" id="IPR017441">
    <property type="entry name" value="Protein_kinase_ATP_BS"/>
</dbReference>
<evidence type="ECO:0000259" key="15">
    <source>
        <dbReference type="PROSITE" id="PS50001"/>
    </source>
</evidence>
<dbReference type="PROSITE" id="PS50011">
    <property type="entry name" value="PROTEIN_KINASE_DOM"/>
    <property type="match status" value="1"/>
</dbReference>
<name>A0AAV4H1B8_9GAST</name>
<evidence type="ECO:0000256" key="3">
    <source>
        <dbReference type="ARBA" id="ARBA00022679"/>
    </source>
</evidence>
<dbReference type="PRINTS" id="PR00109">
    <property type="entry name" value="TYRKINASE"/>
</dbReference>
<evidence type="ECO:0000256" key="11">
    <source>
        <dbReference type="PROSITE-ProRule" id="PRU00192"/>
    </source>
</evidence>
<keyword evidence="6 12" id="KW-0067">ATP-binding</keyword>
<dbReference type="InterPro" id="IPR000980">
    <property type="entry name" value="SH2"/>
</dbReference>
<sequence length="513" mass="58407">MGNLFSKKNKGEKKKKNKKNQEASSDNQQQQEQSKENGSAVASPNAGDSAGSSHLHRIRVKAMYNFNGMSEDDLPFQKGDLLEVDESALAESNDWWYATHLTTKQNGYIPGNYVTKDDSTPQSQEWWFSVDRHEADKVLLLPGNNTGTFLVRDGKESTHFALSVLTIDKATQEPCVRHYRVKKMDDGEGCYITPSRQFSDLISLVEHYKSSDATGLCCILSQPCPRIRPPVLWRELEVKRDAVRLTAKLGQGCFGEVWKGKFRKVVDVAVKTLKPGTMSSEAFLEEAKIMHKLTHHRLVQLVAVVSTTEPFFIITELMVNGSLLDFLHSDKGKELKLPHMIEMNEQIAEGMCYLESQNNIHRDLRAANILVGEHYDVKIADFGLARILEDEIYGGSQNTKFPIKWTAPEAAERHIFSIKSDVWSFGVLMYEIITLGRTPYPGMNGHEVLRWIDRGGRMEKPRGPPQVPDEYYEMMLKCWNQQPDDRPTFESIFHFFSDYSVNIETQYKDVDAI</sequence>
<dbReference type="InterPro" id="IPR011009">
    <property type="entry name" value="Kinase-like_dom_sf"/>
</dbReference>
<keyword evidence="3 13" id="KW-0808">Transferase</keyword>
<evidence type="ECO:0000313" key="18">
    <source>
        <dbReference type="EMBL" id="GFR91962.1"/>
    </source>
</evidence>
<dbReference type="SMART" id="SM00326">
    <property type="entry name" value="SH3"/>
    <property type="match status" value="1"/>
</dbReference>
<gene>
    <name evidence="18" type="ORF">ElyMa_002606100</name>
</gene>
<dbReference type="PROSITE" id="PS50001">
    <property type="entry name" value="SH2"/>
    <property type="match status" value="1"/>
</dbReference>
<dbReference type="InterPro" id="IPR036028">
    <property type="entry name" value="SH3-like_dom_sf"/>
</dbReference>
<dbReference type="Gene3D" id="3.30.200.20">
    <property type="entry name" value="Phosphorylase Kinase, domain 1"/>
    <property type="match status" value="1"/>
</dbReference>
<evidence type="ECO:0000313" key="19">
    <source>
        <dbReference type="Proteomes" id="UP000762676"/>
    </source>
</evidence>
<evidence type="ECO:0000259" key="17">
    <source>
        <dbReference type="PROSITE" id="PS50011"/>
    </source>
</evidence>
<evidence type="ECO:0000256" key="5">
    <source>
        <dbReference type="ARBA" id="ARBA00022777"/>
    </source>
</evidence>
<dbReference type="SUPFAM" id="SSF50044">
    <property type="entry name" value="SH3-domain"/>
    <property type="match status" value="1"/>
</dbReference>
<evidence type="ECO:0000256" key="1">
    <source>
        <dbReference type="ARBA" id="ARBA00022443"/>
    </source>
</evidence>
<feature type="compositionally biased region" description="Basic residues" evidence="14">
    <location>
        <begin position="7"/>
        <end position="18"/>
    </location>
</feature>
<organism evidence="18 19">
    <name type="scientific">Elysia marginata</name>
    <dbReference type="NCBI Taxonomy" id="1093978"/>
    <lineage>
        <taxon>Eukaryota</taxon>
        <taxon>Metazoa</taxon>
        <taxon>Spiralia</taxon>
        <taxon>Lophotrochozoa</taxon>
        <taxon>Mollusca</taxon>
        <taxon>Gastropoda</taxon>
        <taxon>Heterobranchia</taxon>
        <taxon>Euthyneura</taxon>
        <taxon>Panpulmonata</taxon>
        <taxon>Sacoglossa</taxon>
        <taxon>Placobranchoidea</taxon>
        <taxon>Plakobranchidae</taxon>
        <taxon>Elysia</taxon>
    </lineage>
</organism>
<dbReference type="AlphaFoldDB" id="A0AAV4H1B8"/>
<evidence type="ECO:0000256" key="12">
    <source>
        <dbReference type="PROSITE-ProRule" id="PRU10141"/>
    </source>
</evidence>
<evidence type="ECO:0000256" key="4">
    <source>
        <dbReference type="ARBA" id="ARBA00022741"/>
    </source>
</evidence>
<evidence type="ECO:0000256" key="10">
    <source>
        <dbReference type="PROSITE-ProRule" id="PRU00191"/>
    </source>
</evidence>
<dbReference type="Proteomes" id="UP000762676">
    <property type="component" value="Unassembled WGS sequence"/>
</dbReference>
<dbReference type="Pfam" id="PF07714">
    <property type="entry name" value="PK_Tyr_Ser-Thr"/>
    <property type="match status" value="1"/>
</dbReference>
<keyword evidence="19" id="KW-1185">Reference proteome</keyword>
<dbReference type="InterPro" id="IPR001452">
    <property type="entry name" value="SH3_domain"/>
</dbReference>
<keyword evidence="1 11" id="KW-0728">SH3 domain</keyword>
<dbReference type="GO" id="GO:0005524">
    <property type="term" value="F:ATP binding"/>
    <property type="evidence" value="ECO:0007669"/>
    <property type="project" value="UniProtKB-UniRule"/>
</dbReference>
<comment type="similarity">
    <text evidence="13">Belongs to the protein kinase superfamily. Tyr protein kinase family.</text>
</comment>
<dbReference type="GO" id="GO:0004715">
    <property type="term" value="F:non-membrane spanning protein tyrosine kinase activity"/>
    <property type="evidence" value="ECO:0007669"/>
    <property type="project" value="UniProtKB-EC"/>
</dbReference>
<feature type="compositionally biased region" description="Polar residues" evidence="14">
    <location>
        <begin position="22"/>
        <end position="42"/>
    </location>
</feature>
<keyword evidence="8 13" id="KW-0829">Tyrosine-protein kinase</keyword>
<dbReference type="Pfam" id="PF00018">
    <property type="entry name" value="SH3_1"/>
    <property type="match status" value="1"/>
</dbReference>
<dbReference type="SMART" id="SM00252">
    <property type="entry name" value="SH2"/>
    <property type="match status" value="1"/>
</dbReference>
<dbReference type="PANTHER" id="PTHR24418">
    <property type="entry name" value="TYROSINE-PROTEIN KINASE"/>
    <property type="match status" value="1"/>
</dbReference>
<evidence type="ECO:0000256" key="2">
    <source>
        <dbReference type="ARBA" id="ARBA00022553"/>
    </source>
</evidence>
<feature type="region of interest" description="Disordered" evidence="14">
    <location>
        <begin position="1"/>
        <end position="53"/>
    </location>
</feature>
<dbReference type="PRINTS" id="PR00401">
    <property type="entry name" value="SH2DOMAIN"/>
</dbReference>
<dbReference type="Gene3D" id="2.30.30.40">
    <property type="entry name" value="SH3 Domains"/>
    <property type="match status" value="1"/>
</dbReference>
<evidence type="ECO:0000256" key="14">
    <source>
        <dbReference type="SAM" id="MobiDB-lite"/>
    </source>
</evidence>
<keyword evidence="2" id="KW-0597">Phosphoprotein</keyword>
<comment type="catalytic activity">
    <reaction evidence="9 13">
        <text>L-tyrosyl-[protein] + ATP = O-phospho-L-tyrosyl-[protein] + ADP + H(+)</text>
        <dbReference type="Rhea" id="RHEA:10596"/>
        <dbReference type="Rhea" id="RHEA-COMP:10136"/>
        <dbReference type="Rhea" id="RHEA-COMP:20101"/>
        <dbReference type="ChEBI" id="CHEBI:15378"/>
        <dbReference type="ChEBI" id="CHEBI:30616"/>
        <dbReference type="ChEBI" id="CHEBI:46858"/>
        <dbReference type="ChEBI" id="CHEBI:61978"/>
        <dbReference type="ChEBI" id="CHEBI:456216"/>
        <dbReference type="EC" id="2.7.10.2"/>
    </reaction>
</comment>
<dbReference type="PRINTS" id="PR00452">
    <property type="entry name" value="SH3DOMAIN"/>
</dbReference>
<dbReference type="EC" id="2.7.10.2" evidence="13"/>
<evidence type="ECO:0000256" key="8">
    <source>
        <dbReference type="ARBA" id="ARBA00023137"/>
    </source>
</evidence>
<feature type="domain" description="SH3" evidence="16">
    <location>
        <begin position="55"/>
        <end position="119"/>
    </location>
</feature>
<evidence type="ECO:0000259" key="16">
    <source>
        <dbReference type="PROSITE" id="PS50002"/>
    </source>
</evidence>
<dbReference type="Pfam" id="PF00017">
    <property type="entry name" value="SH2"/>
    <property type="match status" value="1"/>
</dbReference>
<accession>A0AAV4H1B8</accession>
<dbReference type="SUPFAM" id="SSF55550">
    <property type="entry name" value="SH2 domain"/>
    <property type="match status" value="1"/>
</dbReference>
<dbReference type="EMBL" id="BMAT01005366">
    <property type="protein sequence ID" value="GFR91962.1"/>
    <property type="molecule type" value="Genomic_DNA"/>
</dbReference>
<comment type="caution">
    <text evidence="18">The sequence shown here is derived from an EMBL/GenBank/DDBJ whole genome shotgun (WGS) entry which is preliminary data.</text>
</comment>
<dbReference type="InterPro" id="IPR001245">
    <property type="entry name" value="Ser-Thr/Tyr_kinase_cat_dom"/>
</dbReference>
<dbReference type="PROSITE" id="PS00107">
    <property type="entry name" value="PROTEIN_KINASE_ATP"/>
    <property type="match status" value="1"/>
</dbReference>
<dbReference type="InterPro" id="IPR000719">
    <property type="entry name" value="Prot_kinase_dom"/>
</dbReference>
<dbReference type="FunFam" id="3.30.200.20:FF:000053">
    <property type="entry name" value="Tyrosine-protein kinase"/>
    <property type="match status" value="1"/>
</dbReference>
<dbReference type="InterPro" id="IPR020635">
    <property type="entry name" value="Tyr_kinase_cat_dom"/>
</dbReference>
<reference evidence="18 19" key="1">
    <citation type="journal article" date="2021" name="Elife">
        <title>Chloroplast acquisition without the gene transfer in kleptoplastic sea slugs, Plakobranchus ocellatus.</title>
        <authorList>
            <person name="Maeda T."/>
            <person name="Takahashi S."/>
            <person name="Yoshida T."/>
            <person name="Shimamura S."/>
            <person name="Takaki Y."/>
            <person name="Nagai Y."/>
            <person name="Toyoda A."/>
            <person name="Suzuki Y."/>
            <person name="Arimoto A."/>
            <person name="Ishii H."/>
            <person name="Satoh N."/>
            <person name="Nishiyama T."/>
            <person name="Hasebe M."/>
            <person name="Maruyama T."/>
            <person name="Minagawa J."/>
            <person name="Obokata J."/>
            <person name="Shigenobu S."/>
        </authorList>
    </citation>
    <scope>NUCLEOTIDE SEQUENCE [LARGE SCALE GENOMIC DNA]</scope>
</reference>
<feature type="binding site" evidence="12">
    <location>
        <position position="271"/>
    </location>
    <ligand>
        <name>ATP</name>
        <dbReference type="ChEBI" id="CHEBI:30616"/>
    </ligand>
</feature>
<evidence type="ECO:0000256" key="6">
    <source>
        <dbReference type="ARBA" id="ARBA00022840"/>
    </source>
</evidence>
<feature type="domain" description="SH2" evidence="15">
    <location>
        <begin position="96"/>
        <end position="224"/>
    </location>
</feature>
<dbReference type="CDD" id="cd11845">
    <property type="entry name" value="SH3_Src_like"/>
    <property type="match status" value="1"/>
</dbReference>
<evidence type="ECO:0000256" key="9">
    <source>
        <dbReference type="ARBA" id="ARBA00051245"/>
    </source>
</evidence>
<dbReference type="InterPro" id="IPR050198">
    <property type="entry name" value="Non-receptor_tyrosine_kinases"/>
</dbReference>
<proteinExistence type="inferred from homology"/>
<evidence type="ECO:0000256" key="7">
    <source>
        <dbReference type="ARBA" id="ARBA00022999"/>
    </source>
</evidence>
<dbReference type="Gene3D" id="1.10.510.10">
    <property type="entry name" value="Transferase(Phosphotransferase) domain 1"/>
    <property type="match status" value="1"/>
</dbReference>
<dbReference type="PROSITE" id="PS50002">
    <property type="entry name" value="SH3"/>
    <property type="match status" value="1"/>
</dbReference>
<feature type="domain" description="Protein kinase" evidence="17">
    <location>
        <begin position="243"/>
        <end position="497"/>
    </location>
</feature>
<keyword evidence="4 12" id="KW-0547">Nucleotide-binding</keyword>